<reference evidence="1" key="2">
    <citation type="journal article" date="2015" name="Data Brief">
        <title>Shoot transcriptome of the giant reed, Arundo donax.</title>
        <authorList>
            <person name="Barrero R.A."/>
            <person name="Guerrero F.D."/>
            <person name="Moolhuijzen P."/>
            <person name="Goolsby J.A."/>
            <person name="Tidwell J."/>
            <person name="Bellgard S.E."/>
            <person name="Bellgard M.I."/>
        </authorList>
    </citation>
    <scope>NUCLEOTIDE SEQUENCE</scope>
    <source>
        <tissue evidence="1">Shoot tissue taken approximately 20 cm above the soil surface</tissue>
    </source>
</reference>
<sequence>MQILTPRVVILKDSVHQVYHCSTMYHVNVSLTLMGMAPFSHINVCKQQNQMLLLIVHIAFLKSKCLPKPIKQILNNRSVHLSRHR</sequence>
<organism evidence="1">
    <name type="scientific">Arundo donax</name>
    <name type="common">Giant reed</name>
    <name type="synonym">Donax arundinaceus</name>
    <dbReference type="NCBI Taxonomy" id="35708"/>
    <lineage>
        <taxon>Eukaryota</taxon>
        <taxon>Viridiplantae</taxon>
        <taxon>Streptophyta</taxon>
        <taxon>Embryophyta</taxon>
        <taxon>Tracheophyta</taxon>
        <taxon>Spermatophyta</taxon>
        <taxon>Magnoliopsida</taxon>
        <taxon>Liliopsida</taxon>
        <taxon>Poales</taxon>
        <taxon>Poaceae</taxon>
        <taxon>PACMAD clade</taxon>
        <taxon>Arundinoideae</taxon>
        <taxon>Arundineae</taxon>
        <taxon>Arundo</taxon>
    </lineage>
</organism>
<evidence type="ECO:0000313" key="1">
    <source>
        <dbReference type="EMBL" id="JAD94034.1"/>
    </source>
</evidence>
<dbReference type="AlphaFoldDB" id="A0A0A9DZN5"/>
<dbReference type="EMBL" id="GBRH01203861">
    <property type="protein sequence ID" value="JAD94034.1"/>
    <property type="molecule type" value="Transcribed_RNA"/>
</dbReference>
<reference evidence="1" key="1">
    <citation type="submission" date="2014-09" db="EMBL/GenBank/DDBJ databases">
        <authorList>
            <person name="Magalhaes I.L.F."/>
            <person name="Oliveira U."/>
            <person name="Santos F.R."/>
            <person name="Vidigal T.H.D.A."/>
            <person name="Brescovit A.D."/>
            <person name="Santos A.J."/>
        </authorList>
    </citation>
    <scope>NUCLEOTIDE SEQUENCE</scope>
    <source>
        <tissue evidence="1">Shoot tissue taken approximately 20 cm above the soil surface</tissue>
    </source>
</reference>
<proteinExistence type="predicted"/>
<protein>
    <submittedName>
        <fullName evidence="1">ATGSL11 (Glucan synthase-like 11)</fullName>
    </submittedName>
</protein>
<name>A0A0A9DZN5_ARUDO</name>
<dbReference type="EMBL" id="GBRH01175094">
    <property type="protein sequence ID" value="JAE22802.1"/>
    <property type="molecule type" value="Transcribed_RNA"/>
</dbReference>
<accession>A0A0A9DZN5</accession>